<comment type="caution">
    <text evidence="2">The sequence shown here is derived from an EMBL/GenBank/DDBJ whole genome shotgun (WGS) entry which is preliminary data.</text>
</comment>
<organism evidence="2 3">
    <name type="scientific">Bacillus chungangensis</name>
    <dbReference type="NCBI Taxonomy" id="587633"/>
    <lineage>
        <taxon>Bacteria</taxon>
        <taxon>Bacillati</taxon>
        <taxon>Bacillota</taxon>
        <taxon>Bacilli</taxon>
        <taxon>Bacillales</taxon>
        <taxon>Bacillaceae</taxon>
        <taxon>Bacillus</taxon>
    </lineage>
</organism>
<dbReference type="EMBL" id="JAUSTT010000014">
    <property type="protein sequence ID" value="MDQ0176583.1"/>
    <property type="molecule type" value="Genomic_DNA"/>
</dbReference>
<evidence type="ECO:0000313" key="3">
    <source>
        <dbReference type="Proteomes" id="UP001223586"/>
    </source>
</evidence>
<reference evidence="2 3" key="1">
    <citation type="submission" date="2023-07" db="EMBL/GenBank/DDBJ databases">
        <title>Genomic Encyclopedia of Type Strains, Phase IV (KMG-IV): sequencing the most valuable type-strain genomes for metagenomic binning, comparative biology and taxonomic classification.</title>
        <authorList>
            <person name="Goeker M."/>
        </authorList>
    </citation>
    <scope>NUCLEOTIDE SEQUENCE [LARGE SCALE GENOMIC DNA]</scope>
    <source>
        <strain evidence="2 3">DSM 23837</strain>
    </source>
</reference>
<evidence type="ECO:0000256" key="1">
    <source>
        <dbReference type="SAM" id="Phobius"/>
    </source>
</evidence>
<feature type="transmembrane region" description="Helical" evidence="1">
    <location>
        <begin position="6"/>
        <end position="25"/>
    </location>
</feature>
<evidence type="ECO:0000313" key="2">
    <source>
        <dbReference type="EMBL" id="MDQ0176583.1"/>
    </source>
</evidence>
<keyword evidence="1" id="KW-0812">Transmembrane</keyword>
<keyword evidence="1" id="KW-0472">Membrane</keyword>
<name>A0ABT9WTZ0_9BACI</name>
<proteinExistence type="predicted"/>
<gene>
    <name evidence="2" type="ORF">J2S08_002441</name>
</gene>
<keyword evidence="3" id="KW-1185">Reference proteome</keyword>
<protein>
    <submittedName>
        <fullName evidence="2">Uncharacterized protein</fullName>
    </submittedName>
</protein>
<keyword evidence="1" id="KW-1133">Transmembrane helix</keyword>
<dbReference type="Proteomes" id="UP001223586">
    <property type="component" value="Unassembled WGS sequence"/>
</dbReference>
<accession>A0ABT9WTZ0</accession>
<sequence length="35" mass="4181">MAKWLVPICYISMITGGILFIFFMWKREKRMDIAA</sequence>